<comment type="caution">
    <text evidence="2">The sequence shown here is derived from an EMBL/GenBank/DDBJ whole genome shotgun (WGS) entry which is preliminary data.</text>
</comment>
<dbReference type="EMBL" id="QKWP01001801">
    <property type="protein sequence ID" value="RIB06510.1"/>
    <property type="molecule type" value="Genomic_DNA"/>
</dbReference>
<feature type="region of interest" description="Disordered" evidence="1">
    <location>
        <begin position="41"/>
        <end position="87"/>
    </location>
</feature>
<dbReference type="Proteomes" id="UP000266673">
    <property type="component" value="Unassembled WGS sequence"/>
</dbReference>
<evidence type="ECO:0000313" key="2">
    <source>
        <dbReference type="EMBL" id="RIB06510.1"/>
    </source>
</evidence>
<dbReference type="AlphaFoldDB" id="A0A397U8C8"/>
<protein>
    <submittedName>
        <fullName evidence="2">Uncharacterized protein</fullName>
    </submittedName>
</protein>
<evidence type="ECO:0000313" key="3">
    <source>
        <dbReference type="Proteomes" id="UP000266673"/>
    </source>
</evidence>
<gene>
    <name evidence="2" type="ORF">C2G38_2216879</name>
</gene>
<name>A0A397U8C8_9GLOM</name>
<feature type="region of interest" description="Disordered" evidence="1">
    <location>
        <begin position="1"/>
        <end position="28"/>
    </location>
</feature>
<sequence length="87" mass="10104">MPGKCTILSNEDTHEKHARPPNKNAETTHKKYVDHAVKTPEKHTILPNEDAYEKHARPSHKNADTTLQKYRDTEPKRNLMTPVTRHQ</sequence>
<evidence type="ECO:0000256" key="1">
    <source>
        <dbReference type="SAM" id="MobiDB-lite"/>
    </source>
</evidence>
<accession>A0A397U8C8</accession>
<keyword evidence="3" id="KW-1185">Reference proteome</keyword>
<proteinExistence type="predicted"/>
<reference evidence="2 3" key="1">
    <citation type="submission" date="2018-06" db="EMBL/GenBank/DDBJ databases">
        <title>Comparative genomics reveals the genomic features of Rhizophagus irregularis, R. cerebriforme, R. diaphanum and Gigaspora rosea, and their symbiotic lifestyle signature.</title>
        <authorList>
            <person name="Morin E."/>
            <person name="San Clemente H."/>
            <person name="Chen E.C.H."/>
            <person name="De La Providencia I."/>
            <person name="Hainaut M."/>
            <person name="Kuo A."/>
            <person name="Kohler A."/>
            <person name="Murat C."/>
            <person name="Tang N."/>
            <person name="Roy S."/>
            <person name="Loubradou J."/>
            <person name="Henrissat B."/>
            <person name="Grigoriev I.V."/>
            <person name="Corradi N."/>
            <person name="Roux C."/>
            <person name="Martin F.M."/>
        </authorList>
    </citation>
    <scope>NUCLEOTIDE SEQUENCE [LARGE SCALE GENOMIC DNA]</scope>
    <source>
        <strain evidence="2 3">DAOM 194757</strain>
    </source>
</reference>
<organism evidence="2 3">
    <name type="scientific">Gigaspora rosea</name>
    <dbReference type="NCBI Taxonomy" id="44941"/>
    <lineage>
        <taxon>Eukaryota</taxon>
        <taxon>Fungi</taxon>
        <taxon>Fungi incertae sedis</taxon>
        <taxon>Mucoromycota</taxon>
        <taxon>Glomeromycotina</taxon>
        <taxon>Glomeromycetes</taxon>
        <taxon>Diversisporales</taxon>
        <taxon>Gigasporaceae</taxon>
        <taxon>Gigaspora</taxon>
    </lineage>
</organism>